<evidence type="ECO:0000256" key="1">
    <source>
        <dbReference type="ARBA" id="ARBA00004173"/>
    </source>
</evidence>
<keyword evidence="3" id="KW-0496">Mitochondrion</keyword>
<dbReference type="InterPro" id="IPR045179">
    <property type="entry name" value="YgfZ/GcvT"/>
</dbReference>
<keyword evidence="2" id="KW-0809">Transit peptide</keyword>
<protein>
    <submittedName>
        <fullName evidence="6">Related to IBA57-mitochondrial iron-sulfur cluster assembly factor</fullName>
    </submittedName>
</protein>
<dbReference type="GO" id="GO:0005759">
    <property type="term" value="C:mitochondrial matrix"/>
    <property type="evidence" value="ECO:0007669"/>
    <property type="project" value="TreeGrafter"/>
</dbReference>
<evidence type="ECO:0000256" key="4">
    <source>
        <dbReference type="ARBA" id="ARBA00093447"/>
    </source>
</evidence>
<gene>
    <name evidence="6" type="ORF">SRS1_14914</name>
</gene>
<name>A0A2N8UH27_9BASI</name>
<evidence type="ECO:0000313" key="7">
    <source>
        <dbReference type="Proteomes" id="UP000239563"/>
    </source>
</evidence>
<dbReference type="InterPro" id="IPR017703">
    <property type="entry name" value="YgfZ/GCV_T_CS"/>
</dbReference>
<organism evidence="6 7">
    <name type="scientific">Sporisorium reilianum f. sp. reilianum</name>
    <dbReference type="NCBI Taxonomy" id="72559"/>
    <lineage>
        <taxon>Eukaryota</taxon>
        <taxon>Fungi</taxon>
        <taxon>Dikarya</taxon>
        <taxon>Basidiomycota</taxon>
        <taxon>Ustilaginomycotina</taxon>
        <taxon>Ustilaginomycetes</taxon>
        <taxon>Ustilaginales</taxon>
        <taxon>Ustilaginaceae</taxon>
        <taxon>Sporisorium</taxon>
    </lineage>
</organism>
<dbReference type="InterPro" id="IPR027266">
    <property type="entry name" value="TrmE/GcvT-like"/>
</dbReference>
<proteinExistence type="inferred from homology"/>
<evidence type="ECO:0000256" key="3">
    <source>
        <dbReference type="ARBA" id="ARBA00023128"/>
    </source>
</evidence>
<sequence>MSVLATLSPTQALARSALPHQLSSSTALRTTLGARRCNFSSTAAARSAVDARWKAAVVPHRGVVEVSGRDTVKLLQGLVSNDVKALESSKAPNSPTLVYAGFMNPQGRMLADVFIHRQSPLEDGSPSWLLDLDSRTLPSLLSFIKKFKLRSKVKLVDVSSEYSVVQAWSTSGSPPPTELSDKLSVDPRCPTIGFRGVLSAVDSFDLGSGTSTVESEEYTLHRIVHGVAEGALDFPEAASLPLENNLDYMNGVDFRKGCYVGQELTARTHHTGVVRKRIVPISLYRPHTPAPSSITEVDRAFAHAPPAHLAEVRSRPVASDAAGAKPARGKAAGKFTAGIHNVGLACLRLEQVSRWTDATAGDARADGLEMSVTTADGETLLVRPWIPGWWPKEQPLPSDEE</sequence>
<dbReference type="Proteomes" id="UP000239563">
    <property type="component" value="Chromosome XI"/>
</dbReference>
<dbReference type="EMBL" id="LT795064">
    <property type="protein sequence ID" value="SJX64265.1"/>
    <property type="molecule type" value="Genomic_DNA"/>
</dbReference>
<dbReference type="PANTHER" id="PTHR22602:SF0">
    <property type="entry name" value="TRANSFERASE CAF17, MITOCHONDRIAL-RELATED"/>
    <property type="match status" value="1"/>
</dbReference>
<accession>A0A2N8UH27</accession>
<dbReference type="PANTHER" id="PTHR22602">
    <property type="entry name" value="TRANSFERASE CAF17, MITOCHONDRIAL-RELATED"/>
    <property type="match status" value="1"/>
</dbReference>
<dbReference type="GO" id="GO:0016226">
    <property type="term" value="P:iron-sulfur cluster assembly"/>
    <property type="evidence" value="ECO:0007669"/>
    <property type="project" value="TreeGrafter"/>
</dbReference>
<feature type="domain" description="CAF17 C-terminal" evidence="5">
    <location>
        <begin position="275"/>
        <end position="392"/>
    </location>
</feature>
<reference evidence="6 7" key="1">
    <citation type="submission" date="2017-02" db="EMBL/GenBank/DDBJ databases">
        <authorList>
            <person name="Peterson S.W."/>
        </authorList>
    </citation>
    <scope>NUCLEOTIDE SEQUENCE [LARGE SCALE GENOMIC DNA]</scope>
    <source>
        <strain evidence="6 7">SRS1_H2-8</strain>
    </source>
</reference>
<comment type="subcellular location">
    <subcellularLocation>
        <location evidence="1">Mitochondrion</location>
    </subcellularLocation>
</comment>
<comment type="similarity">
    <text evidence="4">Belongs to the GcvT family. CAF17/IBA57 subfamily.</text>
</comment>
<dbReference type="NCBIfam" id="TIGR03317">
    <property type="entry name" value="ygfZ_signature"/>
    <property type="match status" value="1"/>
</dbReference>
<dbReference type="InterPro" id="IPR057460">
    <property type="entry name" value="CAF17_C"/>
</dbReference>
<evidence type="ECO:0000256" key="2">
    <source>
        <dbReference type="ARBA" id="ARBA00022946"/>
    </source>
</evidence>
<dbReference type="AlphaFoldDB" id="A0A2N8UH27"/>
<dbReference type="Gene3D" id="3.30.1360.120">
    <property type="entry name" value="Probable tRNA modification gtpase trme, domain 1"/>
    <property type="match status" value="2"/>
</dbReference>
<dbReference type="Pfam" id="PF25455">
    <property type="entry name" value="Beta-barrel_CAF17_C"/>
    <property type="match status" value="1"/>
</dbReference>
<dbReference type="SUPFAM" id="SSF103025">
    <property type="entry name" value="Folate-binding domain"/>
    <property type="match status" value="1"/>
</dbReference>
<evidence type="ECO:0000313" key="6">
    <source>
        <dbReference type="EMBL" id="SJX64265.1"/>
    </source>
</evidence>
<evidence type="ECO:0000259" key="5">
    <source>
        <dbReference type="Pfam" id="PF25455"/>
    </source>
</evidence>